<proteinExistence type="predicted"/>
<evidence type="ECO:0000313" key="1">
    <source>
        <dbReference type="EMBL" id="ARU56980.1"/>
    </source>
</evidence>
<dbReference type="Proteomes" id="UP000196027">
    <property type="component" value="Chromosome"/>
</dbReference>
<dbReference type="KEGG" id="ome:OLMES_2936"/>
<dbReference type="PANTHER" id="PTHR39327:SF1">
    <property type="entry name" value="BLR5470 PROTEIN"/>
    <property type="match status" value="1"/>
</dbReference>
<dbReference type="EMBL" id="CP021425">
    <property type="protein sequence ID" value="ARU56980.1"/>
    <property type="molecule type" value="Genomic_DNA"/>
</dbReference>
<dbReference type="Gene3D" id="3.10.620.30">
    <property type="match status" value="1"/>
</dbReference>
<evidence type="ECO:0000313" key="2">
    <source>
        <dbReference type="Proteomes" id="UP000196027"/>
    </source>
</evidence>
<protein>
    <submittedName>
        <fullName evidence="1">BTLCP family transglutaminase-like cysteine proteinase</fullName>
    </submittedName>
</protein>
<name>A0A1Y0I9R5_9GAMM</name>
<organism evidence="1 2">
    <name type="scientific">Oleiphilus messinensis</name>
    <dbReference type="NCBI Taxonomy" id="141451"/>
    <lineage>
        <taxon>Bacteria</taxon>
        <taxon>Pseudomonadati</taxon>
        <taxon>Pseudomonadota</taxon>
        <taxon>Gammaproteobacteria</taxon>
        <taxon>Oceanospirillales</taxon>
        <taxon>Oleiphilaceae</taxon>
        <taxon>Oleiphilus</taxon>
    </lineage>
</organism>
<dbReference type="PANTHER" id="PTHR39327">
    <property type="match status" value="1"/>
</dbReference>
<dbReference type="AlphaFoldDB" id="A0A1Y0I9R5"/>
<accession>A0A1Y0I9R5</accession>
<reference evidence="1 2" key="1">
    <citation type="submission" date="2017-05" db="EMBL/GenBank/DDBJ databases">
        <title>Genomic insights into alkan degradation activity of Oleiphilus messinensis.</title>
        <authorList>
            <person name="Kozyavkin S.A."/>
            <person name="Slesarev A.I."/>
            <person name="Golyshin P.N."/>
            <person name="Korzhenkov A."/>
            <person name="Golyshina O.N."/>
            <person name="Toshchakov S.V."/>
        </authorList>
    </citation>
    <scope>NUCLEOTIDE SEQUENCE [LARGE SCALE GENOMIC DNA]</scope>
    <source>
        <strain evidence="1 2">ME102</strain>
    </source>
</reference>
<keyword evidence="2" id="KW-1185">Reference proteome</keyword>
<sequence length="234" mass="26766">MLAVPVMVPLTVYGSPPDPSNDIAHTANNTYLTAWQDLIKQGQSWEDSRKLEETNAFFANFDWKADSTLWKTEDYWATPIETILSKAGDCEDFAVGKYLTLLALGIPMPRLRLTYAVQVELNQAHMVLAYFPADRTDPLILDNLIPEIMPESSRPDLKTKYRFNDKAIWFHESLQSERKVERDISELAGFVKWNEMKQRLNSDPFNQEILQLAQAETERANEQGLHSSEPSTSL</sequence>
<gene>
    <name evidence="1" type="ORF">OLMES_2936</name>
</gene>
<dbReference type="InterPro" id="IPR010319">
    <property type="entry name" value="Transglutaminase-like_Cys_pept"/>
</dbReference>
<dbReference type="Pfam" id="PF06035">
    <property type="entry name" value="Peptidase_C93"/>
    <property type="match status" value="1"/>
</dbReference>